<keyword evidence="3" id="KW-1185">Reference proteome</keyword>
<dbReference type="eggNOG" id="COG3943">
    <property type="taxonomic scope" value="Bacteria"/>
</dbReference>
<dbReference type="STRING" id="709991.Odosp_1699"/>
<keyword evidence="2" id="KW-0238">DNA-binding</keyword>
<dbReference type="BioCyc" id="OSPL709991:G1GRN-1723-MONOMER"/>
<dbReference type="EMBL" id="CP002544">
    <property type="protein sequence ID" value="ADY32719.1"/>
    <property type="molecule type" value="Genomic_DNA"/>
</dbReference>
<dbReference type="RefSeq" id="WP_013611924.1">
    <property type="nucleotide sequence ID" value="NC_015160.1"/>
</dbReference>
<evidence type="ECO:0000259" key="1">
    <source>
        <dbReference type="PROSITE" id="PS51750"/>
    </source>
</evidence>
<dbReference type="PANTHER" id="PTHR35810">
    <property type="entry name" value="CYTOPLASMIC PROTEIN-RELATED"/>
    <property type="match status" value="1"/>
</dbReference>
<evidence type="ECO:0000313" key="2">
    <source>
        <dbReference type="EMBL" id="ADY32719.1"/>
    </source>
</evidence>
<dbReference type="PANTHER" id="PTHR35810:SF1">
    <property type="entry name" value="CYTOPLASMIC PROTEIN"/>
    <property type="match status" value="1"/>
</dbReference>
<evidence type="ECO:0000313" key="3">
    <source>
        <dbReference type="Proteomes" id="UP000006657"/>
    </source>
</evidence>
<dbReference type="InterPro" id="IPR011204">
    <property type="entry name" value="Virulence_RhuM-like"/>
</dbReference>
<dbReference type="AlphaFoldDB" id="F9Z5Q2"/>
<dbReference type="Proteomes" id="UP000006657">
    <property type="component" value="Chromosome"/>
</dbReference>
<dbReference type="OrthoDB" id="9816206at2"/>
<dbReference type="GO" id="GO:0003677">
    <property type="term" value="F:DNA binding"/>
    <property type="evidence" value="ECO:0007669"/>
    <property type="project" value="UniProtKB-KW"/>
</dbReference>
<dbReference type="InterPro" id="IPR003497">
    <property type="entry name" value="BRO_N_domain"/>
</dbReference>
<name>F9Z5Q2_ODOSD</name>
<accession>F9Z5Q2</accession>
<reference evidence="2 3" key="1">
    <citation type="journal article" date="2011" name="Stand. Genomic Sci.">
        <title>Complete genome sequence of Odoribacter splanchnicus type strain (1651/6).</title>
        <authorList>
            <consortium name="US DOE Joint Genome Institute (JGI-PGF)"/>
            <person name="Goker M."/>
            <person name="Gronow S."/>
            <person name="Zeytun A."/>
            <person name="Nolan M."/>
            <person name="Lucas S."/>
            <person name="Lapidus A."/>
            <person name="Hammon N."/>
            <person name="Deshpande S."/>
            <person name="Cheng J.F."/>
            <person name="Pitluck S."/>
            <person name="Liolios K."/>
            <person name="Pagani I."/>
            <person name="Ivanova N."/>
            <person name="Mavromatis K."/>
            <person name="Ovchinikova G."/>
            <person name="Pati A."/>
            <person name="Tapia R."/>
            <person name="Han C."/>
            <person name="Goodwin L."/>
            <person name="Chen A."/>
            <person name="Palaniappan K."/>
            <person name="Land M."/>
            <person name="Hauser L."/>
            <person name="Jeffries C.D."/>
            <person name="Brambilla E.M."/>
            <person name="Rohde M."/>
            <person name="Detter J.C."/>
            <person name="Woyke T."/>
            <person name="Bristow J."/>
            <person name="Markowitz V."/>
            <person name="Hugenholtz P."/>
            <person name="Eisen J.A."/>
            <person name="Kyrpides N.C."/>
            <person name="Klenk H.P."/>
        </authorList>
    </citation>
    <scope>NUCLEOTIDE SEQUENCE [LARGE SCALE GENOMIC DNA]</scope>
    <source>
        <strain evidence="3">ATCC 29572 / DSM 20712 / JCM 15291 / NCTC 10825 / 1651/6</strain>
    </source>
</reference>
<proteinExistence type="predicted"/>
<organism evidence="2 3">
    <name type="scientific">Odoribacter splanchnicus (strain ATCC 29572 / DSM 20712 / CIP 104287 / JCM 15291 / NCTC 10825 / 1651/6)</name>
    <name type="common">Bacteroides splanchnicus</name>
    <dbReference type="NCBI Taxonomy" id="709991"/>
    <lineage>
        <taxon>Bacteria</taxon>
        <taxon>Pseudomonadati</taxon>
        <taxon>Bacteroidota</taxon>
        <taxon>Bacteroidia</taxon>
        <taxon>Bacteroidales</taxon>
        <taxon>Odoribacteraceae</taxon>
        <taxon>Odoribacter</taxon>
    </lineage>
</organism>
<sequence>MEQGEIILYQPDEAVRLEVRLEDETVWLTQEQIADLFGTKRPAITKHLNNIYKSGELDIDSTCSILEHMGNDGKQRYTTKYYNLDAILSIGYRVNSKNATLFRKWANSVLKDYLLKGYSINKRLSELERTVAQHTEKIDFFVRTALPPVEGIFYNGQIFDAYKFATDLVKSARRSIVLIDNYVDETVLLMLSKRSVGVSATIYTQRITQQLQLDLDRHNSQYPPIDIRTYRDSHDRFLIVDETDVYHIGASLKDLGKKMFAFSKLDIPAVVITDLL</sequence>
<dbReference type="KEGG" id="osp:Odosp_1699"/>
<gene>
    <name evidence="2" type="ordered locus">Odosp_1699</name>
</gene>
<protein>
    <submittedName>
        <fullName evidence="2">DNA-binding protein</fullName>
    </submittedName>
</protein>
<dbReference type="PaxDb" id="709991-Odosp_1699"/>
<feature type="domain" description="Bro-N" evidence="1">
    <location>
        <begin position="1"/>
        <end position="117"/>
    </location>
</feature>
<dbReference type="GeneID" id="61274930"/>
<dbReference type="PROSITE" id="PS51750">
    <property type="entry name" value="BRO_N"/>
    <property type="match status" value="1"/>
</dbReference>
<dbReference type="Pfam" id="PF13310">
    <property type="entry name" value="Virulence_RhuM"/>
    <property type="match status" value="1"/>
</dbReference>
<dbReference type="HOGENOM" id="CLU_055403_1_0_10"/>